<dbReference type="NCBIfam" id="TIGR01727">
    <property type="entry name" value="oligo_HPY"/>
    <property type="match status" value="1"/>
</dbReference>
<evidence type="ECO:0000313" key="6">
    <source>
        <dbReference type="Proteomes" id="UP000240904"/>
    </source>
</evidence>
<protein>
    <submittedName>
        <fullName evidence="5">Peptide ABC transporter substrate-binding protein</fullName>
    </submittedName>
</protein>
<dbReference type="SUPFAM" id="SSF52540">
    <property type="entry name" value="P-loop containing nucleoside triphosphate hydrolases"/>
    <property type="match status" value="1"/>
</dbReference>
<reference evidence="5 6" key="1">
    <citation type="submission" date="2018-03" db="EMBL/GenBank/DDBJ databases">
        <title>Whole genome sequencing of Histamine producing bacteria.</title>
        <authorList>
            <person name="Butler K."/>
        </authorList>
    </citation>
    <scope>NUCLEOTIDE SEQUENCE [LARGE SCALE GENOMIC DNA]</scope>
    <source>
        <strain evidence="5 6">DSM 16190</strain>
    </source>
</reference>
<dbReference type="GO" id="GO:0005524">
    <property type="term" value="F:ATP binding"/>
    <property type="evidence" value="ECO:0007669"/>
    <property type="project" value="UniProtKB-KW"/>
</dbReference>
<organism evidence="5 6">
    <name type="scientific">Photobacterium lipolyticum</name>
    <dbReference type="NCBI Taxonomy" id="266810"/>
    <lineage>
        <taxon>Bacteria</taxon>
        <taxon>Pseudomonadati</taxon>
        <taxon>Pseudomonadota</taxon>
        <taxon>Gammaproteobacteria</taxon>
        <taxon>Vibrionales</taxon>
        <taxon>Vibrionaceae</taxon>
        <taxon>Photobacterium</taxon>
    </lineage>
</organism>
<dbReference type="InterPro" id="IPR050319">
    <property type="entry name" value="ABC_transp_ATP-bind"/>
</dbReference>
<comment type="caution">
    <text evidence="5">The sequence shown here is derived from an EMBL/GenBank/DDBJ whole genome shotgun (WGS) entry which is preliminary data.</text>
</comment>
<dbReference type="PROSITE" id="PS50893">
    <property type="entry name" value="ABC_TRANSPORTER_2"/>
    <property type="match status" value="1"/>
</dbReference>
<dbReference type="SMART" id="SM00382">
    <property type="entry name" value="AAA"/>
    <property type="match status" value="1"/>
</dbReference>
<dbReference type="Gene3D" id="3.40.50.300">
    <property type="entry name" value="P-loop containing nucleotide triphosphate hydrolases"/>
    <property type="match status" value="1"/>
</dbReference>
<proteinExistence type="predicted"/>
<keyword evidence="2" id="KW-0547">Nucleotide-binding</keyword>
<dbReference type="GO" id="GO:0055085">
    <property type="term" value="P:transmembrane transport"/>
    <property type="evidence" value="ECO:0007669"/>
    <property type="project" value="UniProtKB-ARBA"/>
</dbReference>
<evidence type="ECO:0000256" key="2">
    <source>
        <dbReference type="ARBA" id="ARBA00022741"/>
    </source>
</evidence>
<feature type="domain" description="ABC transporter" evidence="4">
    <location>
        <begin position="6"/>
        <end position="255"/>
    </location>
</feature>
<dbReference type="GO" id="GO:0015833">
    <property type="term" value="P:peptide transport"/>
    <property type="evidence" value="ECO:0007669"/>
    <property type="project" value="InterPro"/>
</dbReference>
<dbReference type="OrthoDB" id="9784450at2"/>
<evidence type="ECO:0000313" key="5">
    <source>
        <dbReference type="EMBL" id="PSW02672.1"/>
    </source>
</evidence>
<dbReference type="PROSITE" id="PS00211">
    <property type="entry name" value="ABC_TRANSPORTER_1"/>
    <property type="match status" value="1"/>
</dbReference>
<evidence type="ECO:0000256" key="3">
    <source>
        <dbReference type="ARBA" id="ARBA00022840"/>
    </source>
</evidence>
<dbReference type="AlphaFoldDB" id="A0A2T3MTN7"/>
<dbReference type="InterPro" id="IPR003593">
    <property type="entry name" value="AAA+_ATPase"/>
</dbReference>
<evidence type="ECO:0000256" key="1">
    <source>
        <dbReference type="ARBA" id="ARBA00022448"/>
    </source>
</evidence>
<keyword evidence="3" id="KW-0067">ATP-binding</keyword>
<dbReference type="Pfam" id="PF00005">
    <property type="entry name" value="ABC_tran"/>
    <property type="match status" value="1"/>
</dbReference>
<dbReference type="CDD" id="cd03257">
    <property type="entry name" value="ABC_NikE_OppD_transporters"/>
    <property type="match status" value="1"/>
</dbReference>
<dbReference type="GO" id="GO:0016887">
    <property type="term" value="F:ATP hydrolysis activity"/>
    <property type="evidence" value="ECO:0007669"/>
    <property type="project" value="InterPro"/>
</dbReference>
<dbReference type="NCBIfam" id="NF008453">
    <property type="entry name" value="PRK11308.1"/>
    <property type="match status" value="1"/>
</dbReference>
<name>A0A2T3MTN7_9GAMM</name>
<gene>
    <name evidence="5" type="ORF">C9I89_18605</name>
</gene>
<dbReference type="InterPro" id="IPR017871">
    <property type="entry name" value="ABC_transporter-like_CS"/>
</dbReference>
<accession>A0A2T3MTN7</accession>
<dbReference type="InterPro" id="IPR013563">
    <property type="entry name" value="Oligopep_ABC_C"/>
</dbReference>
<dbReference type="RefSeq" id="WP_107284823.1">
    <property type="nucleotide sequence ID" value="NZ_PYMC01000017.1"/>
</dbReference>
<evidence type="ECO:0000259" key="4">
    <source>
        <dbReference type="PROSITE" id="PS50893"/>
    </source>
</evidence>
<dbReference type="FunFam" id="3.40.50.300:FF:000016">
    <property type="entry name" value="Oligopeptide ABC transporter ATP-binding component"/>
    <property type="match status" value="1"/>
</dbReference>
<sequence length="321" mass="35877">MSKTILKLVDLKQHYKVRGSLFSKTKYVYAVDGISLEVKAGETLGLVGESGCGKSSVGRTLLKLHEPTSGQIIYNGQDITQYKASEMVSLRKEMQIIFQDPMESLNSRHTIGTILEEPYEIHGIGMPDERREWAKDLLRKVGLPESAIDRYPHEFSGGQRQRIGIARAIALTPKLIVCDEAVSALDVSVQSQIVNLLLQLQHQMNLALIFIAHDLSVVRHISDRIAVMYLGRIVELSDTQELFARPKHPYTQALISAIPIPDPRQRGKQFVLEGDVPSPMNPPKGCHFASRCAHAQDKCTQAYPELIEKADRHLVACHHTC</sequence>
<keyword evidence="1" id="KW-0813">Transport</keyword>
<dbReference type="Pfam" id="PF08352">
    <property type="entry name" value="oligo_HPY"/>
    <property type="match status" value="1"/>
</dbReference>
<dbReference type="InterPro" id="IPR027417">
    <property type="entry name" value="P-loop_NTPase"/>
</dbReference>
<dbReference type="PANTHER" id="PTHR43776">
    <property type="entry name" value="TRANSPORT ATP-BINDING PROTEIN"/>
    <property type="match status" value="1"/>
</dbReference>
<dbReference type="EMBL" id="PYMC01000017">
    <property type="protein sequence ID" value="PSW02672.1"/>
    <property type="molecule type" value="Genomic_DNA"/>
</dbReference>
<dbReference type="Proteomes" id="UP000240904">
    <property type="component" value="Unassembled WGS sequence"/>
</dbReference>
<keyword evidence="6" id="KW-1185">Reference proteome</keyword>
<dbReference type="InterPro" id="IPR003439">
    <property type="entry name" value="ABC_transporter-like_ATP-bd"/>
</dbReference>